<accession>A0AA39NLB1</accession>
<keyword evidence="3" id="KW-1185">Reference proteome</keyword>
<dbReference type="Proteomes" id="UP001175211">
    <property type="component" value="Unassembled WGS sequence"/>
</dbReference>
<dbReference type="Pfam" id="PF07823">
    <property type="entry name" value="CPDase"/>
    <property type="match status" value="1"/>
</dbReference>
<gene>
    <name evidence="2" type="ORF">EV420DRAFT_1501096</name>
</gene>
<evidence type="ECO:0000256" key="1">
    <source>
        <dbReference type="SAM" id="MobiDB-lite"/>
    </source>
</evidence>
<dbReference type="EMBL" id="JAUEPS010000002">
    <property type="protein sequence ID" value="KAK0467740.1"/>
    <property type="molecule type" value="Genomic_DNA"/>
</dbReference>
<feature type="compositionally biased region" description="Polar residues" evidence="1">
    <location>
        <begin position="334"/>
        <end position="346"/>
    </location>
</feature>
<evidence type="ECO:0008006" key="4">
    <source>
        <dbReference type="Google" id="ProtNLM"/>
    </source>
</evidence>
<dbReference type="GO" id="GO:0004113">
    <property type="term" value="F:2',3'-cyclic-nucleotide 3'-phosphodiesterase activity"/>
    <property type="evidence" value="ECO:0007669"/>
    <property type="project" value="TreeGrafter"/>
</dbReference>
<dbReference type="InterPro" id="IPR012386">
    <property type="entry name" value="Cyclic-nucl_3Pdiesterase"/>
</dbReference>
<sequence>MGYALWLIPSPEEYNAWEELMKFRPPHSSVKPDSKSYPRFAPHITLATFADFPPALDINKLPIYDLRPPVMKMKFESWKRGDTYLGALVIKLSEPRELKRLHGVITSYLGTLGAQWKSRNFPHMSLFYVDEPQERFRLEEGLKDYKGMGTFGDRGYLALRSRFTFTGTEVWLVDCTRSVRQWQVMEKRSLSSSRLRELRSRHTGSATLPVPTRAGPSAPAPASVSAPQITKQSLYQPQYTTSPSTKKTFPLNRTPSRSTPSPSKTNTLHSCSRWAPLRIATTVSRPKELRRRHLSESLSSPLLPSPSPSASATTSISDAQKMPISPTYKYAQPTRYSQLEAESSITAMDADPPPVGAAPHLL</sequence>
<dbReference type="SUPFAM" id="SSF55144">
    <property type="entry name" value="LigT-like"/>
    <property type="match status" value="1"/>
</dbReference>
<dbReference type="PANTHER" id="PTHR28141">
    <property type="entry name" value="2',3'-CYCLIC-NUCLEOTIDE 3'-PHOSPHODIESTERASE"/>
    <property type="match status" value="1"/>
</dbReference>
<dbReference type="AlphaFoldDB" id="A0AA39NLB1"/>
<dbReference type="GO" id="GO:0009187">
    <property type="term" value="P:cyclic nucleotide metabolic process"/>
    <property type="evidence" value="ECO:0007669"/>
    <property type="project" value="TreeGrafter"/>
</dbReference>
<reference evidence="2" key="1">
    <citation type="submission" date="2023-06" db="EMBL/GenBank/DDBJ databases">
        <authorList>
            <consortium name="Lawrence Berkeley National Laboratory"/>
            <person name="Ahrendt S."/>
            <person name="Sahu N."/>
            <person name="Indic B."/>
            <person name="Wong-Bajracharya J."/>
            <person name="Merenyi Z."/>
            <person name="Ke H.-M."/>
            <person name="Monk M."/>
            <person name="Kocsube S."/>
            <person name="Drula E."/>
            <person name="Lipzen A."/>
            <person name="Balint B."/>
            <person name="Henrissat B."/>
            <person name="Andreopoulos B."/>
            <person name="Martin F.M."/>
            <person name="Harder C.B."/>
            <person name="Rigling D."/>
            <person name="Ford K.L."/>
            <person name="Foster G.D."/>
            <person name="Pangilinan J."/>
            <person name="Papanicolaou A."/>
            <person name="Barry K."/>
            <person name="LaButti K."/>
            <person name="Viragh M."/>
            <person name="Koriabine M."/>
            <person name="Yan M."/>
            <person name="Riley R."/>
            <person name="Champramary S."/>
            <person name="Plett K.L."/>
            <person name="Tsai I.J."/>
            <person name="Slot J."/>
            <person name="Sipos G."/>
            <person name="Plett J."/>
            <person name="Nagy L.G."/>
            <person name="Grigoriev I.V."/>
        </authorList>
    </citation>
    <scope>NUCLEOTIDE SEQUENCE</scope>
    <source>
        <strain evidence="2">CCBAS 213</strain>
    </source>
</reference>
<evidence type="ECO:0000313" key="2">
    <source>
        <dbReference type="EMBL" id="KAK0467740.1"/>
    </source>
</evidence>
<dbReference type="PANTHER" id="PTHR28141:SF1">
    <property type="entry name" value="2',3'-CYCLIC-NUCLEOTIDE 3'-PHOSPHODIESTERASE"/>
    <property type="match status" value="1"/>
</dbReference>
<name>A0AA39NLB1_ARMTA</name>
<dbReference type="Gene3D" id="3.90.1140.10">
    <property type="entry name" value="Cyclic phosphodiesterase"/>
    <property type="match status" value="1"/>
</dbReference>
<feature type="compositionally biased region" description="Low complexity" evidence="1">
    <location>
        <begin position="250"/>
        <end position="267"/>
    </location>
</feature>
<feature type="compositionally biased region" description="Low complexity" evidence="1">
    <location>
        <begin position="216"/>
        <end position="227"/>
    </location>
</feature>
<proteinExistence type="predicted"/>
<protein>
    <recommendedName>
        <fullName evidence="4">2',3'-cyclic-nucleotide 3'-phosphodiesterase</fullName>
    </recommendedName>
</protein>
<comment type="caution">
    <text evidence="2">The sequence shown here is derived from an EMBL/GenBank/DDBJ whole genome shotgun (WGS) entry which is preliminary data.</text>
</comment>
<dbReference type="RefSeq" id="XP_060338015.1">
    <property type="nucleotide sequence ID" value="XM_060471039.1"/>
</dbReference>
<organism evidence="2 3">
    <name type="scientific">Armillaria tabescens</name>
    <name type="common">Ringless honey mushroom</name>
    <name type="synonym">Agaricus tabescens</name>
    <dbReference type="NCBI Taxonomy" id="1929756"/>
    <lineage>
        <taxon>Eukaryota</taxon>
        <taxon>Fungi</taxon>
        <taxon>Dikarya</taxon>
        <taxon>Basidiomycota</taxon>
        <taxon>Agaricomycotina</taxon>
        <taxon>Agaricomycetes</taxon>
        <taxon>Agaricomycetidae</taxon>
        <taxon>Agaricales</taxon>
        <taxon>Marasmiineae</taxon>
        <taxon>Physalacriaceae</taxon>
        <taxon>Desarmillaria</taxon>
    </lineage>
</organism>
<evidence type="ECO:0000313" key="3">
    <source>
        <dbReference type="Proteomes" id="UP001175211"/>
    </source>
</evidence>
<dbReference type="InterPro" id="IPR009097">
    <property type="entry name" value="Cyclic_Pdiesterase"/>
</dbReference>
<feature type="compositionally biased region" description="Low complexity" evidence="1">
    <location>
        <begin position="296"/>
        <end position="317"/>
    </location>
</feature>
<feature type="region of interest" description="Disordered" evidence="1">
    <location>
        <begin position="285"/>
        <end position="362"/>
    </location>
</feature>
<feature type="region of interest" description="Disordered" evidence="1">
    <location>
        <begin position="193"/>
        <end position="269"/>
    </location>
</feature>
<feature type="compositionally biased region" description="Polar residues" evidence="1">
    <location>
        <begin position="228"/>
        <end position="247"/>
    </location>
</feature>
<dbReference type="GeneID" id="85354587"/>